<keyword evidence="1" id="KW-0285">Flavoprotein</keyword>
<evidence type="ECO:0000313" key="4">
    <source>
        <dbReference type="EMBL" id="SVC43868.1"/>
    </source>
</evidence>
<keyword evidence="2" id="KW-0560">Oxidoreductase</keyword>
<dbReference type="PANTHER" id="PTHR43656:SF2">
    <property type="entry name" value="BINDING OXIDOREDUCTASE, PUTATIVE (AFU_ORTHOLOGUE AFUA_2G08260)-RELATED"/>
    <property type="match status" value="1"/>
</dbReference>
<protein>
    <recommendedName>
        <fullName evidence="3">NADH:flavin oxidoreductase/NADH oxidase N-terminal domain-containing protein</fullName>
    </recommendedName>
</protein>
<dbReference type="Pfam" id="PF00724">
    <property type="entry name" value="Oxidored_FMN"/>
    <property type="match status" value="1"/>
</dbReference>
<dbReference type="GO" id="GO:0016491">
    <property type="term" value="F:oxidoreductase activity"/>
    <property type="evidence" value="ECO:0007669"/>
    <property type="project" value="UniProtKB-KW"/>
</dbReference>
<dbReference type="InterPro" id="IPR051799">
    <property type="entry name" value="NADH_flavin_oxidoreductase"/>
</dbReference>
<sequence>MDDFRAHLEKVDAVMPCDDAIETAPASPLAQSAEVGGVLIGNRFAIQPMEGWDGNEKGEPSDLTRRRWRNFGLSGAKLIWGGEAFAVVPEGRANPNQLMALEENRAGMAELRDILLAAHNERFGKTDDVLLGLQLTHSGRFCRPFRKDRMEPAILYRHPILDRKFGIDADHPLIEDASIEMLIDRYVAAAKIAWELGYHFVDVKHCHGYLGHEFLGAFTREGPYGGSFENRTRFVRQIIAGIRAEAPGLGIGVRLSLFDFVPFMPDPNEGEDGRLGRGIPEPHTDFLPYQYGFGLSQDDPLQIDMGEAEQFIILLEGLGVELFNLSCGSPYYNPHIQRPA</sequence>
<dbReference type="GO" id="GO:0010181">
    <property type="term" value="F:FMN binding"/>
    <property type="evidence" value="ECO:0007669"/>
    <property type="project" value="InterPro"/>
</dbReference>
<feature type="domain" description="NADH:flavin oxidoreductase/NADH oxidase N-terminal" evidence="3">
    <location>
        <begin position="34"/>
        <end position="261"/>
    </location>
</feature>
<accession>A0A382M5H4</accession>
<dbReference type="EMBL" id="UINC01091248">
    <property type="protein sequence ID" value="SVC43868.1"/>
    <property type="molecule type" value="Genomic_DNA"/>
</dbReference>
<dbReference type="PANTHER" id="PTHR43656">
    <property type="entry name" value="BINDING OXIDOREDUCTASE, PUTATIVE (AFU_ORTHOLOGUE AFUA_2G08260)-RELATED"/>
    <property type="match status" value="1"/>
</dbReference>
<dbReference type="Gene3D" id="3.20.20.70">
    <property type="entry name" value="Aldolase class I"/>
    <property type="match status" value="1"/>
</dbReference>
<gene>
    <name evidence="4" type="ORF">METZ01_LOCUS296722</name>
</gene>
<evidence type="ECO:0000256" key="1">
    <source>
        <dbReference type="ARBA" id="ARBA00022630"/>
    </source>
</evidence>
<evidence type="ECO:0000259" key="3">
    <source>
        <dbReference type="Pfam" id="PF00724"/>
    </source>
</evidence>
<dbReference type="InterPro" id="IPR001155">
    <property type="entry name" value="OxRdtase_FMN_N"/>
</dbReference>
<feature type="non-terminal residue" evidence="4">
    <location>
        <position position="340"/>
    </location>
</feature>
<reference evidence="4" key="1">
    <citation type="submission" date="2018-05" db="EMBL/GenBank/DDBJ databases">
        <authorList>
            <person name="Lanie J.A."/>
            <person name="Ng W.-L."/>
            <person name="Kazmierczak K.M."/>
            <person name="Andrzejewski T.M."/>
            <person name="Davidsen T.M."/>
            <person name="Wayne K.J."/>
            <person name="Tettelin H."/>
            <person name="Glass J.I."/>
            <person name="Rusch D."/>
            <person name="Podicherti R."/>
            <person name="Tsui H.-C.T."/>
            <person name="Winkler M.E."/>
        </authorList>
    </citation>
    <scope>NUCLEOTIDE SEQUENCE</scope>
</reference>
<evidence type="ECO:0000256" key="2">
    <source>
        <dbReference type="ARBA" id="ARBA00023002"/>
    </source>
</evidence>
<name>A0A382M5H4_9ZZZZ</name>
<dbReference type="SUPFAM" id="SSF51395">
    <property type="entry name" value="FMN-linked oxidoreductases"/>
    <property type="match status" value="1"/>
</dbReference>
<organism evidence="4">
    <name type="scientific">marine metagenome</name>
    <dbReference type="NCBI Taxonomy" id="408172"/>
    <lineage>
        <taxon>unclassified sequences</taxon>
        <taxon>metagenomes</taxon>
        <taxon>ecological metagenomes</taxon>
    </lineage>
</organism>
<dbReference type="InterPro" id="IPR013785">
    <property type="entry name" value="Aldolase_TIM"/>
</dbReference>
<dbReference type="AlphaFoldDB" id="A0A382M5H4"/>
<proteinExistence type="predicted"/>